<protein>
    <submittedName>
        <fullName evidence="1">Uncharacterized protein</fullName>
    </submittedName>
</protein>
<proteinExistence type="predicted"/>
<evidence type="ECO:0000313" key="2">
    <source>
        <dbReference type="Proteomes" id="UP000677913"/>
    </source>
</evidence>
<evidence type="ECO:0000313" key="1">
    <source>
        <dbReference type="EMBL" id="MBS2962099.1"/>
    </source>
</evidence>
<comment type="caution">
    <text evidence="1">The sequence shown here is derived from an EMBL/GenBank/DDBJ whole genome shotgun (WGS) entry which is preliminary data.</text>
</comment>
<organism evidence="1 2">
    <name type="scientific">Actinocrinis puniceicyclus</name>
    <dbReference type="NCBI Taxonomy" id="977794"/>
    <lineage>
        <taxon>Bacteria</taxon>
        <taxon>Bacillati</taxon>
        <taxon>Actinomycetota</taxon>
        <taxon>Actinomycetes</taxon>
        <taxon>Catenulisporales</taxon>
        <taxon>Actinospicaceae</taxon>
        <taxon>Actinocrinis</taxon>
    </lineage>
</organism>
<dbReference type="RefSeq" id="WP_211464411.1">
    <property type="nucleotide sequence ID" value="NZ_JAGSXH010000007.1"/>
</dbReference>
<name>A0A8J7WLS2_9ACTN</name>
<dbReference type="EMBL" id="JAGSXH010000007">
    <property type="protein sequence ID" value="MBS2962099.1"/>
    <property type="molecule type" value="Genomic_DNA"/>
</dbReference>
<reference evidence="1" key="1">
    <citation type="submission" date="2021-04" db="EMBL/GenBank/DDBJ databases">
        <title>Genome based classification of Actinospica acidithermotolerans sp. nov., an actinobacterium isolated from an Indonesian hot spring.</title>
        <authorList>
            <person name="Kusuma A.B."/>
            <person name="Putra K.E."/>
            <person name="Nafisah S."/>
            <person name="Loh J."/>
            <person name="Nouioui I."/>
            <person name="Goodfellow M."/>
        </authorList>
    </citation>
    <scope>NUCLEOTIDE SEQUENCE</scope>
    <source>
        <strain evidence="1">DSM 45618</strain>
    </source>
</reference>
<accession>A0A8J7WLS2</accession>
<dbReference type="AlphaFoldDB" id="A0A8J7WLS2"/>
<gene>
    <name evidence="1" type="ORF">KGA66_03500</name>
</gene>
<keyword evidence="2" id="KW-1185">Reference proteome</keyword>
<dbReference type="Proteomes" id="UP000677913">
    <property type="component" value="Unassembled WGS sequence"/>
</dbReference>
<sequence>MTAPTCALQLPLFAETTGGPEDRIPSDGLTLDTPAGPVDLVAVQRALDGERLHLTRAEHRYIAAQVRAHLTVRPANRKEVAR</sequence>